<protein>
    <submittedName>
        <fullName evidence="1">Uncharacterized protein</fullName>
    </submittedName>
</protein>
<reference evidence="1" key="1">
    <citation type="submission" date="2014-12" db="EMBL/GenBank/DDBJ databases">
        <title>Insight into the proteome of Arion vulgaris.</title>
        <authorList>
            <person name="Aradska J."/>
            <person name="Bulat T."/>
            <person name="Smidak R."/>
            <person name="Sarate P."/>
            <person name="Gangsoo J."/>
            <person name="Sialana F."/>
            <person name="Bilban M."/>
            <person name="Lubec G."/>
        </authorList>
    </citation>
    <scope>NUCLEOTIDE SEQUENCE</scope>
    <source>
        <tissue evidence="1">Skin</tissue>
    </source>
</reference>
<organism evidence="1">
    <name type="scientific">Arion vulgaris</name>
    <dbReference type="NCBI Taxonomy" id="1028688"/>
    <lineage>
        <taxon>Eukaryota</taxon>
        <taxon>Metazoa</taxon>
        <taxon>Spiralia</taxon>
        <taxon>Lophotrochozoa</taxon>
        <taxon>Mollusca</taxon>
        <taxon>Gastropoda</taxon>
        <taxon>Heterobranchia</taxon>
        <taxon>Euthyneura</taxon>
        <taxon>Panpulmonata</taxon>
        <taxon>Eupulmonata</taxon>
        <taxon>Stylommatophora</taxon>
        <taxon>Helicina</taxon>
        <taxon>Arionoidea</taxon>
        <taxon>Arionidae</taxon>
        <taxon>Arion</taxon>
    </lineage>
</organism>
<accession>A0A0B7AIN5</accession>
<dbReference type="AlphaFoldDB" id="A0A0B7AIN5"/>
<evidence type="ECO:0000313" key="1">
    <source>
        <dbReference type="EMBL" id="CEK80703.1"/>
    </source>
</evidence>
<gene>
    <name evidence="1" type="primary">ORF122285</name>
</gene>
<name>A0A0B7AIN5_9EUPU</name>
<proteinExistence type="predicted"/>
<dbReference type="EMBL" id="HACG01033838">
    <property type="protein sequence ID" value="CEK80703.1"/>
    <property type="molecule type" value="Transcribed_RNA"/>
</dbReference>
<sequence length="52" mass="6337">MTDSNLMNTWNYRFIRSNLPTKEDIPSGILWTIFFTLKDFEHTDNIEWISHF</sequence>